<dbReference type="HOGENOM" id="CLU_2656980_0_0_1"/>
<evidence type="ECO:0000256" key="1">
    <source>
        <dbReference type="SAM" id="MobiDB-lite"/>
    </source>
</evidence>
<proteinExistence type="predicted"/>
<dbReference type="Proteomes" id="UP000000305">
    <property type="component" value="Unassembled WGS sequence"/>
</dbReference>
<dbReference type="AlphaFoldDB" id="E9GPW0"/>
<organism evidence="2 3">
    <name type="scientific">Daphnia pulex</name>
    <name type="common">Water flea</name>
    <dbReference type="NCBI Taxonomy" id="6669"/>
    <lineage>
        <taxon>Eukaryota</taxon>
        <taxon>Metazoa</taxon>
        <taxon>Ecdysozoa</taxon>
        <taxon>Arthropoda</taxon>
        <taxon>Crustacea</taxon>
        <taxon>Branchiopoda</taxon>
        <taxon>Diplostraca</taxon>
        <taxon>Cladocera</taxon>
        <taxon>Anomopoda</taxon>
        <taxon>Daphniidae</taxon>
        <taxon>Daphnia</taxon>
    </lineage>
</organism>
<feature type="region of interest" description="Disordered" evidence="1">
    <location>
        <begin position="1"/>
        <end position="27"/>
    </location>
</feature>
<evidence type="ECO:0000313" key="3">
    <source>
        <dbReference type="Proteomes" id="UP000000305"/>
    </source>
</evidence>
<gene>
    <name evidence="2" type="ORF">DAPPUDRAFT_246207</name>
</gene>
<accession>E9GPW0</accession>
<name>E9GPW0_DAPPU</name>
<sequence>MDHHQPVRVTSGEAKQQLSNSKQSCNCTNPVTLENAARASPTPALQIRNHTLSDAAVTLHGNVAEQLIPQDEADFY</sequence>
<feature type="compositionally biased region" description="Polar residues" evidence="1">
    <location>
        <begin position="13"/>
        <end position="27"/>
    </location>
</feature>
<reference evidence="2 3" key="1">
    <citation type="journal article" date="2011" name="Science">
        <title>The ecoresponsive genome of Daphnia pulex.</title>
        <authorList>
            <person name="Colbourne J.K."/>
            <person name="Pfrender M.E."/>
            <person name="Gilbert D."/>
            <person name="Thomas W.K."/>
            <person name="Tucker A."/>
            <person name="Oakley T.H."/>
            <person name="Tokishita S."/>
            <person name="Aerts A."/>
            <person name="Arnold G.J."/>
            <person name="Basu M.K."/>
            <person name="Bauer D.J."/>
            <person name="Caceres C.E."/>
            <person name="Carmel L."/>
            <person name="Casola C."/>
            <person name="Choi J.H."/>
            <person name="Detter J.C."/>
            <person name="Dong Q."/>
            <person name="Dusheyko S."/>
            <person name="Eads B.D."/>
            <person name="Frohlich T."/>
            <person name="Geiler-Samerotte K.A."/>
            <person name="Gerlach D."/>
            <person name="Hatcher P."/>
            <person name="Jogdeo S."/>
            <person name="Krijgsveld J."/>
            <person name="Kriventseva E.V."/>
            <person name="Kultz D."/>
            <person name="Laforsch C."/>
            <person name="Lindquist E."/>
            <person name="Lopez J."/>
            <person name="Manak J.R."/>
            <person name="Muller J."/>
            <person name="Pangilinan J."/>
            <person name="Patwardhan R.P."/>
            <person name="Pitluck S."/>
            <person name="Pritham E.J."/>
            <person name="Rechtsteiner A."/>
            <person name="Rho M."/>
            <person name="Rogozin I.B."/>
            <person name="Sakarya O."/>
            <person name="Salamov A."/>
            <person name="Schaack S."/>
            <person name="Shapiro H."/>
            <person name="Shiga Y."/>
            <person name="Skalitzky C."/>
            <person name="Smith Z."/>
            <person name="Souvorov A."/>
            <person name="Sung W."/>
            <person name="Tang Z."/>
            <person name="Tsuchiya D."/>
            <person name="Tu H."/>
            <person name="Vos H."/>
            <person name="Wang M."/>
            <person name="Wolf Y.I."/>
            <person name="Yamagata H."/>
            <person name="Yamada T."/>
            <person name="Ye Y."/>
            <person name="Shaw J.R."/>
            <person name="Andrews J."/>
            <person name="Crease T.J."/>
            <person name="Tang H."/>
            <person name="Lucas S.M."/>
            <person name="Robertson H.M."/>
            <person name="Bork P."/>
            <person name="Koonin E.V."/>
            <person name="Zdobnov E.M."/>
            <person name="Grigoriev I.V."/>
            <person name="Lynch M."/>
            <person name="Boore J.L."/>
        </authorList>
    </citation>
    <scope>NUCLEOTIDE SEQUENCE [LARGE SCALE GENOMIC DNA]</scope>
</reference>
<evidence type="ECO:0000313" key="2">
    <source>
        <dbReference type="EMBL" id="EFX78450.1"/>
    </source>
</evidence>
<keyword evidence="3" id="KW-1185">Reference proteome</keyword>
<protein>
    <submittedName>
        <fullName evidence="2">Uncharacterized protein</fullName>
    </submittedName>
</protein>
<dbReference type="KEGG" id="dpx:DAPPUDRAFT_246207"/>
<dbReference type="InParanoid" id="E9GPW0"/>
<dbReference type="EMBL" id="GL732557">
    <property type="protein sequence ID" value="EFX78450.1"/>
    <property type="molecule type" value="Genomic_DNA"/>
</dbReference>